<evidence type="ECO:0000256" key="8">
    <source>
        <dbReference type="ARBA" id="ARBA00045204"/>
    </source>
</evidence>
<reference evidence="10" key="1">
    <citation type="submission" date="2023-02" db="EMBL/GenBank/DDBJ databases">
        <title>Identification and recombinant expression of a fungal hydrolase from Papiliotrema laurentii that hydrolyzes apple cutin and clears colloidal polyester polyurethane.</title>
        <authorList>
            <consortium name="DOE Joint Genome Institute"/>
            <person name="Roman V.A."/>
            <person name="Bojanowski C."/>
            <person name="Crable B.R."/>
            <person name="Wagner D.N."/>
            <person name="Hung C.S."/>
            <person name="Nadeau L.J."/>
            <person name="Schratz L."/>
            <person name="Haridas S."/>
            <person name="Pangilinan J."/>
            <person name="Lipzen A."/>
            <person name="Na H."/>
            <person name="Yan M."/>
            <person name="Ng V."/>
            <person name="Grigoriev I.V."/>
            <person name="Spatafora J.W."/>
            <person name="Barlow D."/>
            <person name="Biffinger J."/>
            <person name="Kelley-Loughnane N."/>
            <person name="Varaljay V.A."/>
            <person name="Crookes-Goodson W.J."/>
        </authorList>
    </citation>
    <scope>NUCLEOTIDE SEQUENCE</scope>
    <source>
        <strain evidence="10">5307AH</strain>
    </source>
</reference>
<comment type="function">
    <text evidence="8">Component of the signal peptidase complex (SPC) which catalyzes the cleavage of N-terminal signal sequences from nascent proteins as they are translocated into the lumen of the endoplasmic reticulum. Dispensable for SPC enzymatic activity.</text>
</comment>
<comment type="caution">
    <text evidence="10">The sequence shown here is derived from an EMBL/GenBank/DDBJ whole genome shotgun (WGS) entry which is preliminary data.</text>
</comment>
<keyword evidence="7 9" id="KW-0472">Membrane</keyword>
<dbReference type="GO" id="GO:0045047">
    <property type="term" value="P:protein targeting to ER"/>
    <property type="evidence" value="ECO:0007669"/>
    <property type="project" value="TreeGrafter"/>
</dbReference>
<dbReference type="GO" id="GO:0005787">
    <property type="term" value="C:signal peptidase complex"/>
    <property type="evidence" value="ECO:0007669"/>
    <property type="project" value="InterPro"/>
</dbReference>
<protein>
    <recommendedName>
        <fullName evidence="3">Signal peptidase complex subunit 1</fullName>
    </recommendedName>
</protein>
<comment type="similarity">
    <text evidence="2">Belongs to the SPCS1 family.</text>
</comment>
<evidence type="ECO:0000256" key="5">
    <source>
        <dbReference type="ARBA" id="ARBA00022824"/>
    </source>
</evidence>
<evidence type="ECO:0000313" key="11">
    <source>
        <dbReference type="Proteomes" id="UP001182556"/>
    </source>
</evidence>
<keyword evidence="5" id="KW-0256">Endoplasmic reticulum</keyword>
<comment type="subcellular location">
    <subcellularLocation>
        <location evidence="1">Endoplasmic reticulum membrane</location>
        <topology evidence="1">Multi-pass membrane protein</topology>
    </subcellularLocation>
</comment>
<evidence type="ECO:0000313" key="10">
    <source>
        <dbReference type="EMBL" id="KAK1924828.1"/>
    </source>
</evidence>
<dbReference type="Pfam" id="PF06645">
    <property type="entry name" value="SPC12"/>
    <property type="match status" value="1"/>
</dbReference>
<evidence type="ECO:0000256" key="7">
    <source>
        <dbReference type="ARBA" id="ARBA00023136"/>
    </source>
</evidence>
<dbReference type="GO" id="GO:0006465">
    <property type="term" value="P:signal peptide processing"/>
    <property type="evidence" value="ECO:0007669"/>
    <property type="project" value="InterPro"/>
</dbReference>
<feature type="transmembrane region" description="Helical" evidence="9">
    <location>
        <begin position="55"/>
        <end position="74"/>
    </location>
</feature>
<evidence type="ECO:0000256" key="9">
    <source>
        <dbReference type="SAM" id="Phobius"/>
    </source>
</evidence>
<sequence length="90" mass="9941">MTTLSPALADLLKGPIDGHAQHLIETWSQFYLAALTIISFIISYLTSAVLVPLELFAGGIIILLFAVVPPWPYLQRHPVSFLPARSRNVQ</sequence>
<dbReference type="Proteomes" id="UP001182556">
    <property type="component" value="Unassembled WGS sequence"/>
</dbReference>
<dbReference type="PANTHER" id="PTHR13202:SF0">
    <property type="entry name" value="SIGNAL PEPTIDASE COMPLEX SUBUNIT 1"/>
    <property type="match status" value="1"/>
</dbReference>
<dbReference type="InterPro" id="IPR009542">
    <property type="entry name" value="Spc1/SPCS1"/>
</dbReference>
<name>A0AAD9FRH3_PAPLA</name>
<evidence type="ECO:0000256" key="1">
    <source>
        <dbReference type="ARBA" id="ARBA00004477"/>
    </source>
</evidence>
<evidence type="ECO:0000256" key="6">
    <source>
        <dbReference type="ARBA" id="ARBA00022989"/>
    </source>
</evidence>
<dbReference type="AlphaFoldDB" id="A0AAD9FRH3"/>
<proteinExistence type="inferred from homology"/>
<organism evidence="10 11">
    <name type="scientific">Papiliotrema laurentii</name>
    <name type="common">Cryptococcus laurentii</name>
    <dbReference type="NCBI Taxonomy" id="5418"/>
    <lineage>
        <taxon>Eukaryota</taxon>
        <taxon>Fungi</taxon>
        <taxon>Dikarya</taxon>
        <taxon>Basidiomycota</taxon>
        <taxon>Agaricomycotina</taxon>
        <taxon>Tremellomycetes</taxon>
        <taxon>Tremellales</taxon>
        <taxon>Rhynchogastremaceae</taxon>
        <taxon>Papiliotrema</taxon>
    </lineage>
</organism>
<feature type="transmembrane region" description="Helical" evidence="9">
    <location>
        <begin position="30"/>
        <end position="49"/>
    </location>
</feature>
<accession>A0AAD9FRH3</accession>
<keyword evidence="6 9" id="KW-1133">Transmembrane helix</keyword>
<dbReference type="EMBL" id="JAODAN010000004">
    <property type="protein sequence ID" value="KAK1924828.1"/>
    <property type="molecule type" value="Genomic_DNA"/>
</dbReference>
<evidence type="ECO:0000256" key="2">
    <source>
        <dbReference type="ARBA" id="ARBA00005245"/>
    </source>
</evidence>
<keyword evidence="11" id="KW-1185">Reference proteome</keyword>
<evidence type="ECO:0000256" key="3">
    <source>
        <dbReference type="ARBA" id="ARBA00017059"/>
    </source>
</evidence>
<gene>
    <name evidence="10" type="ORF">DB88DRAFT_487009</name>
</gene>
<evidence type="ECO:0000256" key="4">
    <source>
        <dbReference type="ARBA" id="ARBA00022692"/>
    </source>
</evidence>
<keyword evidence="4 9" id="KW-0812">Transmembrane</keyword>
<dbReference type="PANTHER" id="PTHR13202">
    <property type="entry name" value="MICROSOMAL SIGNAL PEPTIDASE 12 KDA SUBUNIT"/>
    <property type="match status" value="1"/>
</dbReference>